<protein>
    <submittedName>
        <fullName evidence="1">Uncharacterized protein</fullName>
    </submittedName>
</protein>
<organism evidence="1 2">
    <name type="scientific">Gossypium harknessii</name>
    <dbReference type="NCBI Taxonomy" id="34285"/>
    <lineage>
        <taxon>Eukaryota</taxon>
        <taxon>Viridiplantae</taxon>
        <taxon>Streptophyta</taxon>
        <taxon>Embryophyta</taxon>
        <taxon>Tracheophyta</taxon>
        <taxon>Spermatophyta</taxon>
        <taxon>Magnoliopsida</taxon>
        <taxon>eudicotyledons</taxon>
        <taxon>Gunneridae</taxon>
        <taxon>Pentapetalae</taxon>
        <taxon>rosids</taxon>
        <taxon>malvids</taxon>
        <taxon>Malvales</taxon>
        <taxon>Malvaceae</taxon>
        <taxon>Malvoideae</taxon>
        <taxon>Gossypium</taxon>
    </lineage>
</organism>
<sequence>MFIGIIAIGDKAWAPFLGILPSDLFEDDDNATPEENEQNAIDDVLMSNDDWKQNKIEERGKTILKSSRFSGWEWHFRECSQGLNPVMDPYGIPQAVEVFDSLSDEVPKTSQLYFFALKLMVNKEK</sequence>
<dbReference type="EMBL" id="JABFAD010000001">
    <property type="protein sequence ID" value="MBA0791235.1"/>
    <property type="molecule type" value="Genomic_DNA"/>
</dbReference>
<accession>A0A7J9G345</accession>
<reference evidence="1 2" key="1">
    <citation type="journal article" date="2019" name="Genome Biol. Evol.">
        <title>Insights into the evolution of the New World diploid cottons (Gossypium, subgenus Houzingenia) based on genome sequencing.</title>
        <authorList>
            <person name="Grover C.E."/>
            <person name="Arick M.A. 2nd"/>
            <person name="Thrash A."/>
            <person name="Conover J.L."/>
            <person name="Sanders W.S."/>
            <person name="Peterson D.G."/>
            <person name="Frelichowski J.E."/>
            <person name="Scheffler J.A."/>
            <person name="Scheffler B.E."/>
            <person name="Wendel J.F."/>
        </authorList>
    </citation>
    <scope>NUCLEOTIDE SEQUENCE [LARGE SCALE GENOMIC DNA]</scope>
    <source>
        <strain evidence="1">0</strain>
        <tissue evidence="1">Leaf</tissue>
    </source>
</reference>
<dbReference type="Proteomes" id="UP000593560">
    <property type="component" value="Unassembled WGS sequence"/>
</dbReference>
<name>A0A7J9G345_9ROSI</name>
<evidence type="ECO:0000313" key="1">
    <source>
        <dbReference type="EMBL" id="MBA0791235.1"/>
    </source>
</evidence>
<comment type="caution">
    <text evidence="1">The sequence shown here is derived from an EMBL/GenBank/DDBJ whole genome shotgun (WGS) entry which is preliminary data.</text>
</comment>
<dbReference type="OrthoDB" id="997090at2759"/>
<gene>
    <name evidence="1" type="ORF">Gohar_015827</name>
</gene>
<dbReference type="AlphaFoldDB" id="A0A7J9G345"/>
<keyword evidence="2" id="KW-1185">Reference proteome</keyword>
<evidence type="ECO:0000313" key="2">
    <source>
        <dbReference type="Proteomes" id="UP000593560"/>
    </source>
</evidence>
<proteinExistence type="predicted"/>